<dbReference type="Gene3D" id="3.30.565.40">
    <property type="entry name" value="Fervidobacterium nodosum Rt17-B1 like"/>
    <property type="match status" value="1"/>
</dbReference>
<dbReference type="KEGG" id="mcoo:MCOO_48730"/>
<dbReference type="NCBIfam" id="NF043047">
    <property type="entry name" value="EstaseRv3036c"/>
    <property type="match status" value="1"/>
</dbReference>
<gene>
    <name evidence="3" type="primary">TB22.2</name>
    <name evidence="3" type="ORF">MCOO_48730</name>
</gene>
<dbReference type="RefSeq" id="WP_163780933.1">
    <property type="nucleotide sequence ID" value="NZ_AP022569.1"/>
</dbReference>
<dbReference type="InterPro" id="IPR037126">
    <property type="entry name" value="PdaC/RsiV-like_sf"/>
</dbReference>
<evidence type="ECO:0000313" key="3">
    <source>
        <dbReference type="EMBL" id="BBX48858.1"/>
    </source>
</evidence>
<keyword evidence="1" id="KW-0732">Signal</keyword>
<feature type="signal peptide" evidence="1">
    <location>
        <begin position="1"/>
        <end position="24"/>
    </location>
</feature>
<keyword evidence="4" id="KW-1185">Reference proteome</keyword>
<evidence type="ECO:0000256" key="1">
    <source>
        <dbReference type="SAM" id="SignalP"/>
    </source>
</evidence>
<dbReference type="EMBL" id="AP022569">
    <property type="protein sequence ID" value="BBX48858.1"/>
    <property type="molecule type" value="Genomic_DNA"/>
</dbReference>
<dbReference type="InterPro" id="IPR053421">
    <property type="entry name" value="Esterase_Immunogenic_RsiV"/>
</dbReference>
<organism evidence="3 4">
    <name type="scientific">Mycobacterium cookii</name>
    <dbReference type="NCBI Taxonomy" id="1775"/>
    <lineage>
        <taxon>Bacteria</taxon>
        <taxon>Bacillati</taxon>
        <taxon>Actinomycetota</taxon>
        <taxon>Actinomycetes</taxon>
        <taxon>Mycobacteriales</taxon>
        <taxon>Mycobacteriaceae</taxon>
        <taxon>Mycobacterium</taxon>
    </lineage>
</organism>
<accession>A0A7I7L517</accession>
<dbReference type="Gene3D" id="3.90.640.20">
    <property type="entry name" value="Heat-shock cognate protein, ATPase"/>
    <property type="match status" value="1"/>
</dbReference>
<dbReference type="Pfam" id="PF11738">
    <property type="entry name" value="DUF3298"/>
    <property type="match status" value="1"/>
</dbReference>
<feature type="domain" description="DUF3298" evidence="2">
    <location>
        <begin position="152"/>
        <end position="226"/>
    </location>
</feature>
<sequence length="236" mass="25158">MRMMMSAALIAAGALLGWSGGAVAAADSACTSLGGELQDEQTCHVRISTASYTLQMMFPTDYPDQALTDFLSQNRDGFVNVAQTSPSQTSGAREVPYQMEVTSEQYHSGQAPAGTRSVVLKVFEDLGGPRPSTFYKSFNWDVAGQKSITFDTLFAPNTKPLDAIYPIVQREVGKQTGIGAAILPGSGLDASHYQNFAITDDELIFYFAPGELLPSLAGASQVHVPRTAVPPLAVKT</sequence>
<protein>
    <recommendedName>
        <fullName evidence="2">DUF3298 domain-containing protein</fullName>
    </recommendedName>
</protein>
<dbReference type="AlphaFoldDB" id="A0A7I7L517"/>
<feature type="chain" id="PRO_5029509098" description="DUF3298 domain-containing protein" evidence="1">
    <location>
        <begin position="25"/>
        <end position="236"/>
    </location>
</feature>
<reference evidence="3 4" key="1">
    <citation type="journal article" date="2019" name="Emerg. Microbes Infect.">
        <title>Comprehensive subspecies identification of 175 nontuberculous mycobacteria species based on 7547 genomic profiles.</title>
        <authorList>
            <person name="Matsumoto Y."/>
            <person name="Kinjo T."/>
            <person name="Motooka D."/>
            <person name="Nabeya D."/>
            <person name="Jung N."/>
            <person name="Uechi K."/>
            <person name="Horii T."/>
            <person name="Iida T."/>
            <person name="Fujita J."/>
            <person name="Nakamura S."/>
        </authorList>
    </citation>
    <scope>NUCLEOTIDE SEQUENCE [LARGE SCALE GENOMIC DNA]</scope>
    <source>
        <strain evidence="3 4">JCM 12404</strain>
    </source>
</reference>
<name>A0A7I7L517_9MYCO</name>
<evidence type="ECO:0000259" key="2">
    <source>
        <dbReference type="Pfam" id="PF11738"/>
    </source>
</evidence>
<proteinExistence type="predicted"/>
<dbReference type="Proteomes" id="UP000465866">
    <property type="component" value="Chromosome"/>
</dbReference>
<evidence type="ECO:0000313" key="4">
    <source>
        <dbReference type="Proteomes" id="UP000465866"/>
    </source>
</evidence>
<dbReference type="InterPro" id="IPR021729">
    <property type="entry name" value="DUF3298"/>
</dbReference>